<evidence type="ECO:0000256" key="1">
    <source>
        <dbReference type="ARBA" id="ARBA00004429"/>
    </source>
</evidence>
<evidence type="ECO:0000256" key="4">
    <source>
        <dbReference type="ARBA" id="ARBA00022448"/>
    </source>
</evidence>
<comment type="subunit">
    <text evidence="13">Interacts with the Sec translocase complex via SecD. Specifically interacts with transmembrane segments of nascent integral membrane proteins during membrane integration.</text>
</comment>
<accession>A0A7S6UKN3</accession>
<dbReference type="InterPro" id="IPR028053">
    <property type="entry name" value="Membr_insert_YidC_N"/>
</dbReference>
<dbReference type="Gene3D" id="2.70.98.90">
    <property type="match status" value="1"/>
</dbReference>
<dbReference type="NCBIfam" id="TIGR03592">
    <property type="entry name" value="yidC_oxa1_cterm"/>
    <property type="match status" value="1"/>
</dbReference>
<dbReference type="PRINTS" id="PR01900">
    <property type="entry name" value="YIDCPROTEIN"/>
</dbReference>
<evidence type="ECO:0000256" key="13">
    <source>
        <dbReference type="HAMAP-Rule" id="MF_01810"/>
    </source>
</evidence>
<keyword evidence="4 13" id="KW-0813">Transport</keyword>
<evidence type="ECO:0000259" key="16">
    <source>
        <dbReference type="Pfam" id="PF14849"/>
    </source>
</evidence>
<keyword evidence="8 13" id="KW-1133">Transmembrane helix</keyword>
<dbReference type="PRINTS" id="PR00701">
    <property type="entry name" value="60KDINNERMP"/>
</dbReference>
<dbReference type="PANTHER" id="PTHR12428:SF65">
    <property type="entry name" value="CYTOCHROME C OXIDASE ASSEMBLY PROTEIN COX18, MITOCHONDRIAL"/>
    <property type="match status" value="1"/>
</dbReference>
<evidence type="ECO:0000256" key="8">
    <source>
        <dbReference type="ARBA" id="ARBA00022989"/>
    </source>
</evidence>
<keyword evidence="9 13" id="KW-0472">Membrane</keyword>
<gene>
    <name evidence="13 17" type="primary">yidC</name>
    <name evidence="17" type="ORF">INQ42_12825</name>
</gene>
<dbReference type="InterPro" id="IPR028055">
    <property type="entry name" value="YidC/Oxa/ALB_C"/>
</dbReference>
<evidence type="ECO:0000256" key="9">
    <source>
        <dbReference type="ARBA" id="ARBA00023136"/>
    </source>
</evidence>
<dbReference type="Pfam" id="PF14849">
    <property type="entry name" value="YidC_periplas"/>
    <property type="match status" value="1"/>
</dbReference>
<evidence type="ECO:0000313" key="18">
    <source>
        <dbReference type="Proteomes" id="UP000593932"/>
    </source>
</evidence>
<evidence type="ECO:0000256" key="7">
    <source>
        <dbReference type="ARBA" id="ARBA00022927"/>
    </source>
</evidence>
<comment type="caution">
    <text evidence="13">Lacks conserved residue(s) required for the propagation of feature annotation.</text>
</comment>
<evidence type="ECO:0000256" key="3">
    <source>
        <dbReference type="ARBA" id="ARBA00015325"/>
    </source>
</evidence>
<protein>
    <recommendedName>
        <fullName evidence="3 13">Membrane protein insertase YidC</fullName>
    </recommendedName>
    <alternativeName>
        <fullName evidence="12 13">Foldase YidC</fullName>
    </alternativeName>
    <alternativeName>
        <fullName evidence="11 13">Membrane integrase YidC</fullName>
    </alternativeName>
    <alternativeName>
        <fullName evidence="13">Membrane protein YidC</fullName>
    </alternativeName>
</protein>
<dbReference type="RefSeq" id="WP_194034611.1">
    <property type="nucleotide sequence ID" value="NZ_CP063657.1"/>
</dbReference>
<dbReference type="HAMAP" id="MF_01810">
    <property type="entry name" value="YidC_type1"/>
    <property type="match status" value="1"/>
</dbReference>
<feature type="compositionally biased region" description="Low complexity" evidence="14">
    <location>
        <begin position="48"/>
        <end position="62"/>
    </location>
</feature>
<evidence type="ECO:0000256" key="2">
    <source>
        <dbReference type="ARBA" id="ARBA00010527"/>
    </source>
</evidence>
<feature type="transmembrane region" description="Helical" evidence="13">
    <location>
        <begin position="455"/>
        <end position="478"/>
    </location>
</feature>
<feature type="transmembrane region" description="Helical" evidence="13">
    <location>
        <begin position="535"/>
        <end position="556"/>
    </location>
</feature>
<keyword evidence="18" id="KW-1185">Reference proteome</keyword>
<evidence type="ECO:0000313" key="17">
    <source>
        <dbReference type="EMBL" id="QOW22062.1"/>
    </source>
</evidence>
<dbReference type="CDD" id="cd20070">
    <property type="entry name" value="5TM_YidC_Alb3"/>
    <property type="match status" value="1"/>
</dbReference>
<name>A0A7S6UKN3_9GAMM</name>
<evidence type="ECO:0000256" key="12">
    <source>
        <dbReference type="ARBA" id="ARBA00033342"/>
    </source>
</evidence>
<dbReference type="PANTHER" id="PTHR12428">
    <property type="entry name" value="OXA1"/>
    <property type="match status" value="1"/>
</dbReference>
<dbReference type="InterPro" id="IPR047196">
    <property type="entry name" value="YidC_ALB_C"/>
</dbReference>
<dbReference type="InterPro" id="IPR038221">
    <property type="entry name" value="YidC_periplasmic_sf"/>
</dbReference>
<evidence type="ECO:0000256" key="10">
    <source>
        <dbReference type="ARBA" id="ARBA00023186"/>
    </source>
</evidence>
<dbReference type="NCBIfam" id="NF002352">
    <property type="entry name" value="PRK01318.1-3"/>
    <property type="match status" value="1"/>
</dbReference>
<evidence type="ECO:0000256" key="14">
    <source>
        <dbReference type="SAM" id="MobiDB-lite"/>
    </source>
</evidence>
<dbReference type="CDD" id="cd19961">
    <property type="entry name" value="EcYidC-like_peri"/>
    <property type="match status" value="1"/>
</dbReference>
<evidence type="ECO:0000256" key="5">
    <source>
        <dbReference type="ARBA" id="ARBA00022475"/>
    </source>
</evidence>
<proteinExistence type="inferred from homology"/>
<organism evidence="17 18">
    <name type="scientific">Novilysobacter avium</name>
    <dbReference type="NCBI Taxonomy" id="2781023"/>
    <lineage>
        <taxon>Bacteria</taxon>
        <taxon>Pseudomonadati</taxon>
        <taxon>Pseudomonadota</taxon>
        <taxon>Gammaproteobacteria</taxon>
        <taxon>Lysobacterales</taxon>
        <taxon>Lysobacteraceae</taxon>
        <taxon>Novilysobacter</taxon>
    </lineage>
</organism>
<evidence type="ECO:0000259" key="15">
    <source>
        <dbReference type="Pfam" id="PF02096"/>
    </source>
</evidence>
<comment type="subcellular location">
    <subcellularLocation>
        <location evidence="1">Cell inner membrane</location>
        <topology evidence="1">Multi-pass membrane protein</topology>
    </subcellularLocation>
    <subcellularLocation>
        <location evidence="13">Cell membrane</location>
        <topology evidence="13">Multi-pass membrane protein</topology>
    </subcellularLocation>
</comment>
<evidence type="ECO:0000256" key="11">
    <source>
        <dbReference type="ARBA" id="ARBA00033245"/>
    </source>
</evidence>
<feature type="transmembrane region" description="Helical" evidence="13">
    <location>
        <begin position="392"/>
        <end position="413"/>
    </location>
</feature>
<keyword evidence="10 13" id="KW-0143">Chaperone</keyword>
<comment type="similarity">
    <text evidence="2 13">Belongs to the OXA1/ALB3/YidC family. Type 1 subfamily.</text>
</comment>
<dbReference type="NCBIfam" id="TIGR03593">
    <property type="entry name" value="yidC_nterm"/>
    <property type="match status" value="1"/>
</dbReference>
<feature type="domain" description="Membrane insertase YidC N-terminal" evidence="16">
    <location>
        <begin position="92"/>
        <end position="381"/>
    </location>
</feature>
<keyword evidence="5 13" id="KW-1003">Cell membrane</keyword>
<keyword evidence="6 13" id="KW-0812">Transmembrane</keyword>
<feature type="domain" description="Membrane insertase YidC/Oxa/ALB C-terminal" evidence="15">
    <location>
        <begin position="392"/>
        <end position="570"/>
    </location>
</feature>
<dbReference type="InterPro" id="IPR019998">
    <property type="entry name" value="Membr_insert_YidC"/>
</dbReference>
<sequence length="581" mass="63789">MNQTRLFLIFAWLMVATLLWMEWNKEQAAPAPVTASQSVQPAVPDSSVPGAPGATGVAVTGGSQEVPGVPAMRAATAEPPSPAAATGPTGAVQVRTDVLSATLNGGTVLQADLLRYPSTAEDDSPPVRLFSQDPADFFVAQSGWVRQGAPAPSHLSGFELDRSAAPSGTGFTLADGADELVVPFVWHGPDGVSIYRTYTFRRGVYVVDVRDEVVNRGSSPWQGFAYRQLTRVPRALESSAPMSPEKYSFQGGAWFTAADKYEKRKYDDFVDDGPLDKASTGGWIAFLQHHFFGAWIPAANDQGTFSLDTSNVAGATRYVVRDMGNGVNVAPGTSAVSEARLWVGPKLVNQIQAQNVPGLDRAVDFSRFAPMAALAGWLFWVLQWLHGLLGNWGWSIVGLVVLLKAVMFPLSAAQYKSMAKMRKFQPRMAQLKERYGDDKQKLQSAMMELYKKEKINPVGGCLPLLLQMPVFLALYWMLSESVELRHAPWILWIQDLTARDPYFVLPVINIALMWATQKLNPMTGVDPMQQKMMQFMPLVFGVMFAFFPAGLVLYWVTNAGLGLIQQWWMIKKYSEPAPAKA</sequence>
<dbReference type="Pfam" id="PF02096">
    <property type="entry name" value="60KD_IMP"/>
    <property type="match status" value="1"/>
</dbReference>
<dbReference type="EMBL" id="CP063657">
    <property type="protein sequence ID" value="QOW22062.1"/>
    <property type="molecule type" value="Genomic_DNA"/>
</dbReference>
<evidence type="ECO:0000256" key="6">
    <source>
        <dbReference type="ARBA" id="ARBA00022692"/>
    </source>
</evidence>
<dbReference type="Proteomes" id="UP000593932">
    <property type="component" value="Chromosome"/>
</dbReference>
<dbReference type="InterPro" id="IPR001708">
    <property type="entry name" value="YidC/ALB3/OXA1/COX18"/>
</dbReference>
<comment type="function">
    <text evidence="13">Required for the insertion and/or proper folding and/or complex formation of integral membrane proteins into the membrane. Involved in integration of membrane proteins that insert both dependently and independently of the Sec translocase complex, as well as at least some lipoproteins. Aids folding of multispanning membrane proteins.</text>
</comment>
<feature type="region of interest" description="Disordered" evidence="14">
    <location>
        <begin position="39"/>
        <end position="67"/>
    </location>
</feature>
<reference evidence="17 18" key="1">
    <citation type="submission" date="2020-10" db="EMBL/GenBank/DDBJ databases">
        <title>complete genome sequencing of Lysobacter sp. H23M41.</title>
        <authorList>
            <person name="Bae J.-W."/>
            <person name="Lee S.-Y."/>
        </authorList>
    </citation>
    <scope>NUCLEOTIDE SEQUENCE [LARGE SCALE GENOMIC DNA]</scope>
    <source>
        <strain evidence="17 18">H23M41</strain>
    </source>
</reference>
<keyword evidence="7 13" id="KW-0653">Protein transport</keyword>